<accession>A0A6J7S1L4</accession>
<feature type="domain" description="SIS" evidence="3">
    <location>
        <begin position="51"/>
        <end position="184"/>
    </location>
</feature>
<name>A0A6J7S1L4_9ZZZZ</name>
<evidence type="ECO:0000313" key="5">
    <source>
        <dbReference type="EMBL" id="CAB4950987.1"/>
    </source>
</evidence>
<evidence type="ECO:0000313" key="4">
    <source>
        <dbReference type="EMBL" id="CAB4847871.1"/>
    </source>
</evidence>
<organism evidence="6">
    <name type="scientific">freshwater metagenome</name>
    <dbReference type="NCBI Taxonomy" id="449393"/>
    <lineage>
        <taxon>unclassified sequences</taxon>
        <taxon>metagenomes</taxon>
        <taxon>ecological metagenomes</taxon>
    </lineage>
</organism>
<protein>
    <submittedName>
        <fullName evidence="6">Unannotated protein</fullName>
    </submittedName>
</protein>
<keyword evidence="2" id="KW-0413">Isomerase</keyword>
<dbReference type="GO" id="GO:0004347">
    <property type="term" value="F:glucose-6-phosphate isomerase activity"/>
    <property type="evidence" value="ECO:0007669"/>
    <property type="project" value="InterPro"/>
</dbReference>
<gene>
    <name evidence="4" type="ORF">UFOPK3268_00504</name>
    <name evidence="5" type="ORF">UFOPK3752_01656</name>
    <name evidence="6" type="ORF">UFOPK4150_01367</name>
</gene>
<evidence type="ECO:0000256" key="1">
    <source>
        <dbReference type="ARBA" id="ARBA00010523"/>
    </source>
</evidence>
<dbReference type="GO" id="GO:1901135">
    <property type="term" value="P:carbohydrate derivative metabolic process"/>
    <property type="evidence" value="ECO:0007669"/>
    <property type="project" value="InterPro"/>
</dbReference>
<evidence type="ECO:0000256" key="2">
    <source>
        <dbReference type="ARBA" id="ARBA00023235"/>
    </source>
</evidence>
<dbReference type="EMBL" id="CAFBND010000078">
    <property type="protein sequence ID" value="CAB4950987.1"/>
    <property type="molecule type" value="Genomic_DNA"/>
</dbReference>
<dbReference type="SUPFAM" id="SSF53697">
    <property type="entry name" value="SIS domain"/>
    <property type="match status" value="1"/>
</dbReference>
<dbReference type="AlphaFoldDB" id="A0A6J7S1L4"/>
<comment type="similarity">
    <text evidence="1">Belongs to the PGI/PMI family.</text>
</comment>
<dbReference type="Pfam" id="PF10432">
    <property type="entry name" value="bact-PGI_C"/>
    <property type="match status" value="1"/>
</dbReference>
<dbReference type="GO" id="GO:0004476">
    <property type="term" value="F:mannose-6-phosphate isomerase activity"/>
    <property type="evidence" value="ECO:0007669"/>
    <property type="project" value="InterPro"/>
</dbReference>
<sequence length="381" mass="39397">MRTLNFADDPQFDHVDALTAADPGGMLRATADSGAQIRRALAAIEADALGLVAAEGRPRAVIVAGMGGSGISGDVLAAVCGAGCPVALSTLRGYTLPGWVGPLDLVIAVSCSGRTEETLAIAAEAARRGARLVGVGTAGSPLHDVVAAAPRAVFFAVDAEGLMPRASLWLLATPVLLIADALGLASVPRSALERAADILDETSVECGPVRPMPDNRAKLLGASLAYSLPMVWGTTPIGAVAAYRMACQLNENAKLPVVSGAFPEVNHNQVVALDGAFVGGDNHDIFHDSVNDGPGPMTLRLVLLRDVEEHVKEAQRADISQDLAERRGIPVDVVSAIEGHPVVRLASLIGLVDWASIYAAIALGIDPTPIGPINELKARLR</sequence>
<evidence type="ECO:0000313" key="6">
    <source>
        <dbReference type="EMBL" id="CAB5034498.1"/>
    </source>
</evidence>
<dbReference type="CDD" id="cd05637">
    <property type="entry name" value="SIS_PGI_PMI_2"/>
    <property type="match status" value="1"/>
</dbReference>
<dbReference type="Gene3D" id="3.40.50.10490">
    <property type="entry name" value="Glucose-6-phosphate isomerase like protein, domain 1"/>
    <property type="match status" value="2"/>
</dbReference>
<dbReference type="GO" id="GO:0005975">
    <property type="term" value="P:carbohydrate metabolic process"/>
    <property type="evidence" value="ECO:0007669"/>
    <property type="project" value="InterPro"/>
</dbReference>
<dbReference type="PROSITE" id="PS51464">
    <property type="entry name" value="SIS"/>
    <property type="match status" value="1"/>
</dbReference>
<dbReference type="InterPro" id="IPR019490">
    <property type="entry name" value="Glu6P/Mann6P_isomerase_C"/>
</dbReference>
<reference evidence="6" key="1">
    <citation type="submission" date="2020-05" db="EMBL/GenBank/DDBJ databases">
        <authorList>
            <person name="Chiriac C."/>
            <person name="Salcher M."/>
            <person name="Ghai R."/>
            <person name="Kavagutti S V."/>
        </authorList>
    </citation>
    <scope>NUCLEOTIDE SEQUENCE</scope>
</reference>
<dbReference type="EMBL" id="CAFBIZ010000045">
    <property type="protein sequence ID" value="CAB4847871.1"/>
    <property type="molecule type" value="Genomic_DNA"/>
</dbReference>
<dbReference type="InterPro" id="IPR046348">
    <property type="entry name" value="SIS_dom_sf"/>
</dbReference>
<dbReference type="GO" id="GO:0097367">
    <property type="term" value="F:carbohydrate derivative binding"/>
    <property type="evidence" value="ECO:0007669"/>
    <property type="project" value="InterPro"/>
</dbReference>
<dbReference type="InterPro" id="IPR001347">
    <property type="entry name" value="SIS_dom"/>
</dbReference>
<evidence type="ECO:0000259" key="3">
    <source>
        <dbReference type="PROSITE" id="PS51464"/>
    </source>
</evidence>
<proteinExistence type="inferred from homology"/>
<dbReference type="EMBL" id="CAFBPU010000027">
    <property type="protein sequence ID" value="CAB5034498.1"/>
    <property type="molecule type" value="Genomic_DNA"/>
</dbReference>